<name>A0A538SVU7_UNCEI</name>
<accession>A0A538SVU7</accession>
<evidence type="ECO:0000259" key="1">
    <source>
        <dbReference type="Pfam" id="PF13860"/>
    </source>
</evidence>
<dbReference type="Proteomes" id="UP000319829">
    <property type="component" value="Unassembled WGS sequence"/>
</dbReference>
<dbReference type="Gene3D" id="2.60.40.4070">
    <property type="match status" value="1"/>
</dbReference>
<gene>
    <name evidence="2" type="ORF">E6K74_03060</name>
</gene>
<sequence length="57" mass="6335">MASRLVRTLIDKPLPAGAYSVRWDGSDNEGVQVGSGVYFYRAVSHGKRIARKMVVLR</sequence>
<proteinExistence type="predicted"/>
<dbReference type="AlphaFoldDB" id="A0A538SVU7"/>
<protein>
    <recommendedName>
        <fullName evidence="1">FlgD/Vpr Ig-like domain-containing protein</fullName>
    </recommendedName>
</protein>
<organism evidence="2 3">
    <name type="scientific">Eiseniibacteriota bacterium</name>
    <dbReference type="NCBI Taxonomy" id="2212470"/>
    <lineage>
        <taxon>Bacteria</taxon>
        <taxon>Candidatus Eiseniibacteriota</taxon>
    </lineage>
</organism>
<evidence type="ECO:0000313" key="3">
    <source>
        <dbReference type="Proteomes" id="UP000319829"/>
    </source>
</evidence>
<dbReference type="EMBL" id="VBOU01000022">
    <property type="protein sequence ID" value="TMQ55520.1"/>
    <property type="molecule type" value="Genomic_DNA"/>
</dbReference>
<reference evidence="2 3" key="1">
    <citation type="journal article" date="2019" name="Nat. Microbiol.">
        <title>Mediterranean grassland soil C-N compound turnover is dependent on rainfall and depth, and is mediated by genomically divergent microorganisms.</title>
        <authorList>
            <person name="Diamond S."/>
            <person name="Andeer P.F."/>
            <person name="Li Z."/>
            <person name="Crits-Christoph A."/>
            <person name="Burstein D."/>
            <person name="Anantharaman K."/>
            <person name="Lane K.R."/>
            <person name="Thomas B.C."/>
            <person name="Pan C."/>
            <person name="Northen T.R."/>
            <person name="Banfield J.F."/>
        </authorList>
    </citation>
    <scope>NUCLEOTIDE SEQUENCE [LARGE SCALE GENOMIC DNA]</scope>
    <source>
        <strain evidence="2">WS_4</strain>
    </source>
</reference>
<evidence type="ECO:0000313" key="2">
    <source>
        <dbReference type="EMBL" id="TMQ55520.1"/>
    </source>
</evidence>
<dbReference type="InterPro" id="IPR025965">
    <property type="entry name" value="FlgD/Vpr_Ig-like"/>
</dbReference>
<feature type="domain" description="FlgD/Vpr Ig-like" evidence="1">
    <location>
        <begin position="4"/>
        <end position="43"/>
    </location>
</feature>
<comment type="caution">
    <text evidence="2">The sequence shown here is derived from an EMBL/GenBank/DDBJ whole genome shotgun (WGS) entry which is preliminary data.</text>
</comment>
<dbReference type="Pfam" id="PF13860">
    <property type="entry name" value="FlgD_ig"/>
    <property type="match status" value="1"/>
</dbReference>